<dbReference type="EMBL" id="CAJVPP010000090">
    <property type="protein sequence ID" value="CAG8441640.1"/>
    <property type="molecule type" value="Genomic_DNA"/>
</dbReference>
<protein>
    <submittedName>
        <fullName evidence="1">13668_t:CDS:1</fullName>
    </submittedName>
</protein>
<dbReference type="AlphaFoldDB" id="A0A9N8YRJ9"/>
<sequence>MLSLTFGVVYSRSNLKALSCNYLKHKCRTLLVRAKTIHNINVIKNIDHKLQKLTTFSTRIPFFRIIKIVTVKAIYISVRQLDNFRQF</sequence>
<name>A0A9N8YRJ9_FUNMO</name>
<gene>
    <name evidence="1" type="ORF">FMOSSE_LOCUS859</name>
</gene>
<organism evidence="1 2">
    <name type="scientific">Funneliformis mosseae</name>
    <name type="common">Endomycorrhizal fungus</name>
    <name type="synonym">Glomus mosseae</name>
    <dbReference type="NCBI Taxonomy" id="27381"/>
    <lineage>
        <taxon>Eukaryota</taxon>
        <taxon>Fungi</taxon>
        <taxon>Fungi incertae sedis</taxon>
        <taxon>Mucoromycota</taxon>
        <taxon>Glomeromycotina</taxon>
        <taxon>Glomeromycetes</taxon>
        <taxon>Glomerales</taxon>
        <taxon>Glomeraceae</taxon>
        <taxon>Funneliformis</taxon>
    </lineage>
</organism>
<proteinExistence type="predicted"/>
<dbReference type="Proteomes" id="UP000789375">
    <property type="component" value="Unassembled WGS sequence"/>
</dbReference>
<keyword evidence="2" id="KW-1185">Reference proteome</keyword>
<evidence type="ECO:0000313" key="1">
    <source>
        <dbReference type="EMBL" id="CAG8441640.1"/>
    </source>
</evidence>
<accession>A0A9N8YRJ9</accession>
<comment type="caution">
    <text evidence="1">The sequence shown here is derived from an EMBL/GenBank/DDBJ whole genome shotgun (WGS) entry which is preliminary data.</text>
</comment>
<evidence type="ECO:0000313" key="2">
    <source>
        <dbReference type="Proteomes" id="UP000789375"/>
    </source>
</evidence>
<reference evidence="1" key="1">
    <citation type="submission" date="2021-06" db="EMBL/GenBank/DDBJ databases">
        <authorList>
            <person name="Kallberg Y."/>
            <person name="Tangrot J."/>
            <person name="Rosling A."/>
        </authorList>
    </citation>
    <scope>NUCLEOTIDE SEQUENCE</scope>
    <source>
        <strain evidence="1">87-6 pot B 2015</strain>
    </source>
</reference>